<evidence type="ECO:0000313" key="3">
    <source>
        <dbReference type="Proteomes" id="UP000036097"/>
    </source>
</evidence>
<dbReference type="EMBL" id="LDOT01000022">
    <property type="protein sequence ID" value="KLV04467.1"/>
    <property type="molecule type" value="Genomic_DNA"/>
</dbReference>
<evidence type="ECO:0000259" key="1">
    <source>
        <dbReference type="Pfam" id="PF07238"/>
    </source>
</evidence>
<proteinExistence type="predicted"/>
<dbReference type="AlphaFoldDB" id="A0A0J1JQE6"/>
<protein>
    <submittedName>
        <fullName evidence="2">Pilus assembly protein PilZ</fullName>
    </submittedName>
</protein>
<dbReference type="GO" id="GO:0035438">
    <property type="term" value="F:cyclic-di-GMP binding"/>
    <property type="evidence" value="ECO:0007669"/>
    <property type="project" value="InterPro"/>
</dbReference>
<dbReference type="RefSeq" id="WP_047879724.1">
    <property type="nucleotide sequence ID" value="NZ_LDOT01000022.1"/>
</dbReference>
<feature type="domain" description="PilZ" evidence="1">
    <location>
        <begin position="474"/>
        <end position="557"/>
    </location>
</feature>
<gene>
    <name evidence="2" type="ORF">ABT56_15150</name>
</gene>
<organism evidence="2 3">
    <name type="scientific">Photobacterium aquae</name>
    <dbReference type="NCBI Taxonomy" id="1195763"/>
    <lineage>
        <taxon>Bacteria</taxon>
        <taxon>Pseudomonadati</taxon>
        <taxon>Pseudomonadota</taxon>
        <taxon>Gammaproteobacteria</taxon>
        <taxon>Vibrionales</taxon>
        <taxon>Vibrionaceae</taxon>
        <taxon>Photobacterium</taxon>
    </lineage>
</organism>
<keyword evidence="3" id="KW-1185">Reference proteome</keyword>
<sequence length="784" mass="90385">MLPDEYKGLLEQLIPVYDSEDFENIFLQMAADLDGPTRLKIKMELHRIMALNHKAVDLRGRVKGECRPYQLHGKQHWLDDVAINIYQNRIGIFGGRFRVGLYEELHNTRNNFRVLHQNGELYPTETEIAASDDPQFDATLIRFGHYLSRNENRLQIATQAVLSLPFGQVVNATTSDISYSGAKFKVPASFNYQLGMDIHVSYPDLARQIQAPKLNDNTLCYRIIGLEDNNDCASNKWLRVRLLGHEGIIKDAINSYLNQTANRAKQNHNDKVLQARTRGYEHCYLKHSAGLPLFFSGNTLEYALLTQHNRPIWQYWHDERHQPVINQLFSPERLANLARPGMTYSSTLLYSFGHEYNNRSYFYSAALSELDSDERELFWYLGAQRSSWRVYRLTLQAVMPDDIEQLKHLAPDMVEQIKTLTHIGLLQDLSNPESQQDYRMGNRPRLPPSALNRFRHQRNPVASAKGVFFDPKPQRSEERFLYGTPITLRSDTQQIAGRSIDFSSRGLNIQLKEPAMLRRGDTVAISFPRLQTINKQFPLSEIPYQIMRISPDQLNIRLQTGDGRIAKSGESFLRKLIKHNELKLVVSEERLPRGELLLAMHRMLLRRLNSVPYFTEKVDHKIRLKAIGSNTPFPEIIKLFQPLNDGDSYSLKSLFRNRIKTMLTETMRPVEVHTPFSHDLYCYARYRDGKLIETQSKLHREFADNDARIKFIRQAQENGIFMALKITAVPVHSPMTALISQEIGELARLTMHRAKTLESELSELVGCGEIIDITDEVLLRLGAN</sequence>
<evidence type="ECO:0000313" key="2">
    <source>
        <dbReference type="EMBL" id="KLV04467.1"/>
    </source>
</evidence>
<dbReference type="Gene3D" id="2.40.10.220">
    <property type="entry name" value="predicted glycosyltransferase like domains"/>
    <property type="match status" value="1"/>
</dbReference>
<dbReference type="SUPFAM" id="SSF141371">
    <property type="entry name" value="PilZ domain-like"/>
    <property type="match status" value="1"/>
</dbReference>
<dbReference type="PATRIC" id="fig|1195763.3.peg.3221"/>
<comment type="caution">
    <text evidence="2">The sequence shown here is derived from an EMBL/GenBank/DDBJ whole genome shotgun (WGS) entry which is preliminary data.</text>
</comment>
<name>A0A0J1JQE6_9GAMM</name>
<dbReference type="InterPro" id="IPR009875">
    <property type="entry name" value="PilZ_domain"/>
</dbReference>
<accession>A0A0J1JQE6</accession>
<dbReference type="OrthoDB" id="6208912at2"/>
<dbReference type="STRING" id="1195763.ABT56_15150"/>
<dbReference type="Proteomes" id="UP000036097">
    <property type="component" value="Unassembled WGS sequence"/>
</dbReference>
<dbReference type="Pfam" id="PF07238">
    <property type="entry name" value="PilZ"/>
    <property type="match status" value="1"/>
</dbReference>
<reference evidence="2 3" key="1">
    <citation type="submission" date="2015-05" db="EMBL/GenBank/DDBJ databases">
        <title>Photobacterium galathea sp. nov.</title>
        <authorList>
            <person name="Machado H."/>
            <person name="Gram L."/>
        </authorList>
    </citation>
    <scope>NUCLEOTIDE SEQUENCE [LARGE SCALE GENOMIC DNA]</scope>
    <source>
        <strain evidence="2 3">CGMCC 1.12159</strain>
    </source>
</reference>